<evidence type="ECO:0000313" key="3">
    <source>
        <dbReference type="Proteomes" id="UP000604825"/>
    </source>
</evidence>
<evidence type="ECO:0000313" key="2">
    <source>
        <dbReference type="EMBL" id="CAD6340251.1"/>
    </source>
</evidence>
<dbReference type="EMBL" id="CAJGYO010000019">
    <property type="protein sequence ID" value="CAD6340251.1"/>
    <property type="molecule type" value="Genomic_DNA"/>
</dbReference>
<keyword evidence="1" id="KW-0812">Transmembrane</keyword>
<keyword evidence="3" id="KW-1185">Reference proteome</keyword>
<comment type="caution">
    <text evidence="2">The sequence shown here is derived from an EMBL/GenBank/DDBJ whole genome shotgun (WGS) entry which is preliminary data.</text>
</comment>
<protein>
    <submittedName>
        <fullName evidence="2">Uncharacterized protein</fullName>
    </submittedName>
</protein>
<keyword evidence="1" id="KW-1133">Transmembrane helix</keyword>
<name>A0A811SF39_9POAL</name>
<evidence type="ECO:0000256" key="1">
    <source>
        <dbReference type="SAM" id="Phobius"/>
    </source>
</evidence>
<organism evidence="2 3">
    <name type="scientific">Miscanthus lutarioriparius</name>
    <dbReference type="NCBI Taxonomy" id="422564"/>
    <lineage>
        <taxon>Eukaryota</taxon>
        <taxon>Viridiplantae</taxon>
        <taxon>Streptophyta</taxon>
        <taxon>Embryophyta</taxon>
        <taxon>Tracheophyta</taxon>
        <taxon>Spermatophyta</taxon>
        <taxon>Magnoliopsida</taxon>
        <taxon>Liliopsida</taxon>
        <taxon>Poales</taxon>
        <taxon>Poaceae</taxon>
        <taxon>PACMAD clade</taxon>
        <taxon>Panicoideae</taxon>
        <taxon>Andropogonodae</taxon>
        <taxon>Andropogoneae</taxon>
        <taxon>Saccharinae</taxon>
        <taxon>Miscanthus</taxon>
    </lineage>
</organism>
<gene>
    <name evidence="2" type="ORF">NCGR_LOCUS64349</name>
</gene>
<feature type="transmembrane region" description="Helical" evidence="1">
    <location>
        <begin position="25"/>
        <end position="46"/>
    </location>
</feature>
<keyword evidence="1" id="KW-0472">Membrane</keyword>
<dbReference type="Proteomes" id="UP000604825">
    <property type="component" value="Unassembled WGS sequence"/>
</dbReference>
<reference evidence="2" key="1">
    <citation type="submission" date="2020-10" db="EMBL/GenBank/DDBJ databases">
        <authorList>
            <person name="Han B."/>
            <person name="Lu T."/>
            <person name="Zhao Q."/>
            <person name="Huang X."/>
            <person name="Zhao Y."/>
        </authorList>
    </citation>
    <scope>NUCLEOTIDE SEQUENCE</scope>
</reference>
<dbReference type="AlphaFoldDB" id="A0A811SF39"/>
<sequence>MWAWGCVERVAAGLLGGPLAGGGRWSTAVAVGATAAAGLALVAIVISSRRGLNRVSERKSGRSFWEFARAESEEDAAAAEVVEGADLGIVGDDTQVSSDGPLSPAPGVETVVVFPKNAGKMILQNFQLALCAPVDLYKDKLKQSAQFQCASQVQGYRNCEKTYHVASKLRGCF</sequence>
<proteinExistence type="predicted"/>
<accession>A0A811SF39</accession>